<evidence type="ECO:0008006" key="5">
    <source>
        <dbReference type="Google" id="ProtNLM"/>
    </source>
</evidence>
<dbReference type="AlphaFoldDB" id="A0A8K0MSD7"/>
<comment type="caution">
    <text evidence="3">The sequence shown here is derived from an EMBL/GenBank/DDBJ whole genome shotgun (WGS) entry which is preliminary data.</text>
</comment>
<gene>
    <name evidence="3" type="ORF">FNV43_RR01546</name>
</gene>
<dbReference type="InterPro" id="IPR039299">
    <property type="entry name" value="SEOA"/>
</dbReference>
<dbReference type="Pfam" id="PF14576">
    <property type="entry name" value="SEO_N"/>
    <property type="match status" value="1"/>
</dbReference>
<evidence type="ECO:0000259" key="1">
    <source>
        <dbReference type="Pfam" id="PF14576"/>
    </source>
</evidence>
<feature type="domain" description="Sieve element occlusion C-terminal" evidence="2">
    <location>
        <begin position="459"/>
        <end position="670"/>
    </location>
</feature>
<dbReference type="InterPro" id="IPR027942">
    <property type="entry name" value="SEO_N"/>
</dbReference>
<dbReference type="EMBL" id="VOIH02000001">
    <property type="protein sequence ID" value="KAF3456892.1"/>
    <property type="molecule type" value="Genomic_DNA"/>
</dbReference>
<sequence length="679" mass="77081">MLNLTQSVATKVTSTVQNLGEEVLGLFTMSDKKIMDLIYATHVHSDNQFDEDSLFVIVENILKRATQTVDKVVQGSQIHAENIEEKAPQANFSVPLCTLKKIGCELSCKAPGDDVAHKTTLAILNQLSTYSWEAKAVLTLAAFTIEYGEFWLLSQHQHSDQLAKSLAILKRVPILTKPTELQKRRQAVVDLNIIIKTILQVVEIFDEFEKLSIHDPKDIPGLSVAIDHMPVDVYWSILAVAAVSTKLTILTSDEPDKPFDISPYAQKIHYTLNKLKIQLIICRKQLEEAKNYRIFWKLTRTPTEVMEVFKALTFTKDKVQPLIDGSTNKTVDIDVLRKSNVFLFITGLDITDDDISTLKPVYEGTKKHKDYKIVWIPVVEKWTTELQKKFETLRSKMPWFTVQTTLTTTSIKFIKEEWNFKSKPTVVSLNPQGQVENLNALHLIRLWGMEAFPYNKTAEETISKNRSWIGPVVDNIDPVIQTWMKEEKYIFFYGGKDNEWVQQFTKKTTTFANDPIIKEAKINIELFSVGKSGKGGEDHGILGKFWNGIESLFLTKVNKPVDPVTQEIQKLLSYKNESGWALLSKGSTVVIAGHGFTILRAVEEFDKWKDVVKAKGFEIALKEYHGKLVQSVRQCSRLDIPTATGKVPDKMQCPECTRIMEAFVSYKCCHIDGPLSAHH</sequence>
<dbReference type="Proteomes" id="UP000796880">
    <property type="component" value="Unassembled WGS sequence"/>
</dbReference>
<organism evidence="3 4">
    <name type="scientific">Rhamnella rubrinervis</name>
    <dbReference type="NCBI Taxonomy" id="2594499"/>
    <lineage>
        <taxon>Eukaryota</taxon>
        <taxon>Viridiplantae</taxon>
        <taxon>Streptophyta</taxon>
        <taxon>Embryophyta</taxon>
        <taxon>Tracheophyta</taxon>
        <taxon>Spermatophyta</taxon>
        <taxon>Magnoliopsida</taxon>
        <taxon>eudicotyledons</taxon>
        <taxon>Gunneridae</taxon>
        <taxon>Pentapetalae</taxon>
        <taxon>rosids</taxon>
        <taxon>fabids</taxon>
        <taxon>Rosales</taxon>
        <taxon>Rhamnaceae</taxon>
        <taxon>rhamnoid group</taxon>
        <taxon>Rhamneae</taxon>
        <taxon>Rhamnella</taxon>
    </lineage>
</organism>
<evidence type="ECO:0000313" key="4">
    <source>
        <dbReference type="Proteomes" id="UP000796880"/>
    </source>
</evidence>
<evidence type="ECO:0000259" key="2">
    <source>
        <dbReference type="Pfam" id="PF14577"/>
    </source>
</evidence>
<dbReference type="Pfam" id="PF14577">
    <property type="entry name" value="SEO_C"/>
    <property type="match status" value="1"/>
</dbReference>
<name>A0A8K0MSD7_9ROSA</name>
<keyword evidence="4" id="KW-1185">Reference proteome</keyword>
<feature type="domain" description="Sieve element occlusion N-terminal" evidence="1">
    <location>
        <begin position="30"/>
        <end position="301"/>
    </location>
</feature>
<dbReference type="PANTHER" id="PTHR33232">
    <property type="entry name" value="PROTEIN SIEVE ELEMENT OCCLUSION B-LIKE"/>
    <property type="match status" value="1"/>
</dbReference>
<accession>A0A8K0MSD7</accession>
<dbReference type="Gene3D" id="3.40.30.10">
    <property type="entry name" value="Glutaredoxin"/>
    <property type="match status" value="1"/>
</dbReference>
<dbReference type="InterPro" id="IPR027944">
    <property type="entry name" value="SEO_C"/>
</dbReference>
<dbReference type="OrthoDB" id="1478893at2759"/>
<dbReference type="GO" id="GO:0010088">
    <property type="term" value="P:phloem development"/>
    <property type="evidence" value="ECO:0007669"/>
    <property type="project" value="InterPro"/>
</dbReference>
<dbReference type="PANTHER" id="PTHR33232:SF18">
    <property type="entry name" value="PROTEIN SIEVE ELEMENT OCCLUSION B-LIKE"/>
    <property type="match status" value="1"/>
</dbReference>
<reference evidence="3" key="1">
    <citation type="submission" date="2020-03" db="EMBL/GenBank/DDBJ databases">
        <title>A high-quality chromosome-level genome assembly of a woody plant with both climbing and erect habits, Rhamnella rubrinervis.</title>
        <authorList>
            <person name="Lu Z."/>
            <person name="Yang Y."/>
            <person name="Zhu X."/>
            <person name="Sun Y."/>
        </authorList>
    </citation>
    <scope>NUCLEOTIDE SEQUENCE</scope>
    <source>
        <strain evidence="3">BYM</strain>
        <tissue evidence="3">Leaf</tissue>
    </source>
</reference>
<evidence type="ECO:0000313" key="3">
    <source>
        <dbReference type="EMBL" id="KAF3456892.1"/>
    </source>
</evidence>
<protein>
    <recommendedName>
        <fullName evidence="5">Protein SIEVE ELEMENT OCCLUSION B-like</fullName>
    </recommendedName>
</protein>
<proteinExistence type="predicted"/>